<name>A0A2K8MI95_9SPHN</name>
<evidence type="ECO:0000313" key="2">
    <source>
        <dbReference type="Proteomes" id="UP000229081"/>
    </source>
</evidence>
<dbReference type="EMBL" id="CP024923">
    <property type="protein sequence ID" value="ATY33600.1"/>
    <property type="molecule type" value="Genomic_DNA"/>
</dbReference>
<dbReference type="OrthoDB" id="7563998at2"/>
<sequence length="140" mass="14925">MTFGILLALAVQAAGGVAVDSVPQIGIATRHARCIVRQVGVAPAEAAARAAKVGDAIKGCRAFVESDYAQGRILLGDRPVNKRWWGRMEAILDAVEADVAAAIVQPKQYKIIWELPEGGRVDAYNAPEPLKTIKLLTVPL</sequence>
<keyword evidence="2" id="KW-1185">Reference proteome</keyword>
<protein>
    <submittedName>
        <fullName evidence="1">Uncharacterized protein</fullName>
    </submittedName>
</protein>
<dbReference type="KEGG" id="sphc:CVN68_17880"/>
<proteinExistence type="predicted"/>
<dbReference type="RefSeq" id="WP_100283399.1">
    <property type="nucleotide sequence ID" value="NZ_CP024923.1"/>
</dbReference>
<dbReference type="AlphaFoldDB" id="A0A2K8MI95"/>
<dbReference type="Proteomes" id="UP000229081">
    <property type="component" value="Chromosome"/>
</dbReference>
<accession>A0A2K8MI95</accession>
<reference evidence="1 2" key="1">
    <citation type="submission" date="2017-11" db="EMBL/GenBank/DDBJ databases">
        <title>Complete genome sequence of Sphingomonas sp. Strain Cra20, a psychrotolerant potential plant growth promoting rhizobacteria.</title>
        <authorList>
            <person name="Luo Y."/>
        </authorList>
    </citation>
    <scope>NUCLEOTIDE SEQUENCE [LARGE SCALE GENOMIC DNA]</scope>
    <source>
        <strain evidence="1 2">Cra20</strain>
    </source>
</reference>
<gene>
    <name evidence="1" type="ORF">CVN68_17880</name>
</gene>
<evidence type="ECO:0000313" key="1">
    <source>
        <dbReference type="EMBL" id="ATY33600.1"/>
    </source>
</evidence>
<organism evidence="1 2">
    <name type="scientific">Sphingomonas psychrotolerans</name>
    <dbReference type="NCBI Taxonomy" id="1327635"/>
    <lineage>
        <taxon>Bacteria</taxon>
        <taxon>Pseudomonadati</taxon>
        <taxon>Pseudomonadota</taxon>
        <taxon>Alphaproteobacteria</taxon>
        <taxon>Sphingomonadales</taxon>
        <taxon>Sphingomonadaceae</taxon>
        <taxon>Sphingomonas</taxon>
    </lineage>
</organism>